<dbReference type="EMBL" id="JBITDC010000001">
    <property type="protein sequence ID" value="MFI5673441.1"/>
    <property type="molecule type" value="Genomic_DNA"/>
</dbReference>
<name>A0ABW7XU76_STRCE</name>
<evidence type="ECO:0000313" key="1">
    <source>
        <dbReference type="EMBL" id="MFI5673441.1"/>
    </source>
</evidence>
<proteinExistence type="predicted"/>
<sequence>MREIALQMGKPSIGRCETASLGTAHHGSANSASVLASLATLGSTSMTARISGGSSS</sequence>
<dbReference type="Proteomes" id="UP001612415">
    <property type="component" value="Unassembled WGS sequence"/>
</dbReference>
<accession>A0ABW7XU76</accession>
<comment type="caution">
    <text evidence="1">The sequence shown here is derived from an EMBL/GenBank/DDBJ whole genome shotgun (WGS) entry which is preliminary data.</text>
</comment>
<reference evidence="1 2" key="1">
    <citation type="submission" date="2024-10" db="EMBL/GenBank/DDBJ databases">
        <title>The Natural Products Discovery Center: Release of the First 8490 Sequenced Strains for Exploring Actinobacteria Biosynthetic Diversity.</title>
        <authorList>
            <person name="Kalkreuter E."/>
            <person name="Kautsar S.A."/>
            <person name="Yang D."/>
            <person name="Bader C.D."/>
            <person name="Teijaro C.N."/>
            <person name="Fluegel L."/>
            <person name="Davis C.M."/>
            <person name="Simpson J.R."/>
            <person name="Lauterbach L."/>
            <person name="Steele A.D."/>
            <person name="Gui C."/>
            <person name="Meng S."/>
            <person name="Li G."/>
            <person name="Viehrig K."/>
            <person name="Ye F."/>
            <person name="Su P."/>
            <person name="Kiefer A.F."/>
            <person name="Nichols A."/>
            <person name="Cepeda A.J."/>
            <person name="Yan W."/>
            <person name="Fan B."/>
            <person name="Jiang Y."/>
            <person name="Adhikari A."/>
            <person name="Zheng C.-J."/>
            <person name="Schuster L."/>
            <person name="Cowan T.M."/>
            <person name="Smanski M.J."/>
            <person name="Chevrette M.G."/>
            <person name="De Carvalho L.P.S."/>
            <person name="Shen B."/>
        </authorList>
    </citation>
    <scope>NUCLEOTIDE SEQUENCE [LARGE SCALE GENOMIC DNA]</scope>
    <source>
        <strain evidence="1 2">NPDC051599</strain>
    </source>
</reference>
<dbReference type="RefSeq" id="WP_384178298.1">
    <property type="nucleotide sequence ID" value="NZ_JBITDC010000001.1"/>
</dbReference>
<organism evidence="1 2">
    <name type="scientific">Streptomyces cellulosae</name>
    <dbReference type="NCBI Taxonomy" id="1968"/>
    <lineage>
        <taxon>Bacteria</taxon>
        <taxon>Bacillati</taxon>
        <taxon>Actinomycetota</taxon>
        <taxon>Actinomycetes</taxon>
        <taxon>Kitasatosporales</taxon>
        <taxon>Streptomycetaceae</taxon>
        <taxon>Streptomyces</taxon>
    </lineage>
</organism>
<gene>
    <name evidence="1" type="ORF">ACIA8P_02050</name>
</gene>
<keyword evidence="2" id="KW-1185">Reference proteome</keyword>
<protein>
    <submittedName>
        <fullName evidence="1">Uncharacterized protein</fullName>
    </submittedName>
</protein>
<evidence type="ECO:0000313" key="2">
    <source>
        <dbReference type="Proteomes" id="UP001612415"/>
    </source>
</evidence>